<accession>A0A6B9XJD0</accession>
<dbReference type="Pfam" id="PF01147">
    <property type="entry name" value="Crust_neurohorm"/>
    <property type="match status" value="1"/>
</dbReference>
<feature type="signal peptide" evidence="8">
    <location>
        <begin position="1"/>
        <end position="39"/>
    </location>
</feature>
<evidence type="ECO:0000256" key="8">
    <source>
        <dbReference type="SAM" id="SignalP"/>
    </source>
</evidence>
<dbReference type="InterPro" id="IPR018251">
    <property type="entry name" value="Crust_neurhormone_CS"/>
</dbReference>
<dbReference type="GO" id="GO:0005184">
    <property type="term" value="F:neuropeptide hormone activity"/>
    <property type="evidence" value="ECO:0007669"/>
    <property type="project" value="InterPro"/>
</dbReference>
<dbReference type="AlphaFoldDB" id="A0A6B9XJD0"/>
<dbReference type="InterPro" id="IPR001166">
    <property type="entry name" value="Hyperglycemic"/>
</dbReference>
<keyword evidence="4" id="KW-0372">Hormone</keyword>
<name>A0A6B9XJD0_PANHM</name>
<evidence type="ECO:0000256" key="2">
    <source>
        <dbReference type="ARBA" id="ARBA00005447"/>
    </source>
</evidence>
<keyword evidence="6" id="KW-0527">Neuropeptide</keyword>
<organism evidence="9">
    <name type="scientific">Panulirus homarus</name>
    <name type="common">Scalloped spiny lobster</name>
    <name type="synonym">Cancer homarus</name>
    <dbReference type="NCBI Taxonomy" id="150425"/>
    <lineage>
        <taxon>Eukaryota</taxon>
        <taxon>Metazoa</taxon>
        <taxon>Ecdysozoa</taxon>
        <taxon>Arthropoda</taxon>
        <taxon>Crustacea</taxon>
        <taxon>Multicrustacea</taxon>
        <taxon>Malacostraca</taxon>
        <taxon>Eumalacostraca</taxon>
        <taxon>Eucarida</taxon>
        <taxon>Decapoda</taxon>
        <taxon>Pleocyemata</taxon>
        <taxon>Achelata</taxon>
        <taxon>Palinuroidea</taxon>
        <taxon>Palinuridae</taxon>
        <taxon>Panulirus</taxon>
    </lineage>
</organism>
<evidence type="ECO:0000256" key="4">
    <source>
        <dbReference type="ARBA" id="ARBA00022702"/>
    </source>
</evidence>
<feature type="chain" id="PRO_5025346263" evidence="8">
    <location>
        <begin position="40"/>
        <end position="117"/>
    </location>
</feature>
<evidence type="ECO:0000256" key="5">
    <source>
        <dbReference type="ARBA" id="ARBA00023157"/>
    </source>
</evidence>
<dbReference type="GO" id="GO:0007218">
    <property type="term" value="P:neuropeptide signaling pathway"/>
    <property type="evidence" value="ECO:0007669"/>
    <property type="project" value="UniProtKB-KW"/>
</dbReference>
<gene>
    <name evidence="9" type="primary">GIH</name>
</gene>
<comment type="similarity">
    <text evidence="2">Belongs to the arthropod CHH/MIH/GIH/VIH hormone family.</text>
</comment>
<evidence type="ECO:0000256" key="6">
    <source>
        <dbReference type="ARBA" id="ARBA00023320"/>
    </source>
</evidence>
<protein>
    <submittedName>
        <fullName evidence="9">Gonad inhibiting hormone</fullName>
    </submittedName>
</protein>
<feature type="disulfide bond" evidence="7">
    <location>
        <begin position="63"/>
        <end position="79"/>
    </location>
</feature>
<dbReference type="GO" id="GO:0007623">
    <property type="term" value="P:circadian rhythm"/>
    <property type="evidence" value="ECO:0007669"/>
    <property type="project" value="TreeGrafter"/>
</dbReference>
<keyword evidence="8" id="KW-0732">Signal</keyword>
<dbReference type="Gene3D" id="1.10.2010.10">
    <property type="entry name" value="Crustacean CHH/MIH/GIH neurohormone"/>
    <property type="match status" value="1"/>
</dbReference>
<evidence type="ECO:0000256" key="7">
    <source>
        <dbReference type="PIRSR" id="PIRSR631098-51"/>
    </source>
</evidence>
<keyword evidence="5 7" id="KW-1015">Disulfide bond</keyword>
<dbReference type="SMR" id="A0A6B9XJD0"/>
<reference evidence="9" key="1">
    <citation type="submission" date="2019-12" db="EMBL/GenBank/DDBJ databases">
        <authorList>
            <person name="Luo J."/>
            <person name="Zhuo H."/>
        </authorList>
    </citation>
    <scope>NUCLEOTIDE SEQUENCE</scope>
    <source>
        <tissue evidence="9">Eyestalk</tissue>
    </source>
</reference>
<evidence type="ECO:0000313" key="9">
    <source>
        <dbReference type="EMBL" id="QHR84460.1"/>
    </source>
</evidence>
<dbReference type="InterPro" id="IPR035957">
    <property type="entry name" value="Crust_neurohorm_sf"/>
</dbReference>
<dbReference type="PRINTS" id="PR00549">
    <property type="entry name" value="HYPRGLYCEMC2"/>
</dbReference>
<dbReference type="PANTHER" id="PTHR35981">
    <property type="entry name" value="ION TRANSPORT PEPTIDE, ISOFORM C"/>
    <property type="match status" value="1"/>
</dbReference>
<dbReference type="EMBL" id="MN864537">
    <property type="protein sequence ID" value="QHR84460.1"/>
    <property type="molecule type" value="mRNA"/>
</dbReference>
<evidence type="ECO:0000256" key="3">
    <source>
        <dbReference type="ARBA" id="ARBA00022525"/>
    </source>
</evidence>
<proteinExistence type="evidence at transcript level"/>
<dbReference type="SUPFAM" id="SSF81778">
    <property type="entry name" value="Crustacean CHH/MIH/GIH neurohormone"/>
    <property type="match status" value="1"/>
</dbReference>
<sequence length="117" mass="13359">MNASQVTAARTVPGFSLQKVQLILLVVLLGCIMMGQCSARFSFNECPGIFGNRDAYDKVEQVCDDCYNLFRDEELSGKCRANCFLNNYFFVCLFAMERESELKDFSRRLSILNAGRW</sequence>
<dbReference type="GO" id="GO:0005576">
    <property type="term" value="C:extracellular region"/>
    <property type="evidence" value="ECO:0007669"/>
    <property type="project" value="UniProtKB-SubCell"/>
</dbReference>
<comment type="subcellular location">
    <subcellularLocation>
        <location evidence="1">Secreted</location>
    </subcellularLocation>
</comment>
<dbReference type="PRINTS" id="PR00550">
    <property type="entry name" value="HYPRGLYCEMIC"/>
</dbReference>
<dbReference type="PANTHER" id="PTHR35981:SF2">
    <property type="entry name" value="ION TRANSPORT PEPTIDE, ISOFORM C"/>
    <property type="match status" value="1"/>
</dbReference>
<keyword evidence="3" id="KW-0964">Secreted</keyword>
<feature type="disulfide bond" evidence="7">
    <location>
        <begin position="46"/>
        <end position="83"/>
    </location>
</feature>
<dbReference type="InterPro" id="IPR031098">
    <property type="entry name" value="Crust_neurohorm"/>
</dbReference>
<evidence type="ECO:0000256" key="1">
    <source>
        <dbReference type="ARBA" id="ARBA00004613"/>
    </source>
</evidence>
<dbReference type="PROSITE" id="PS01250">
    <property type="entry name" value="CHH_MIH_GIH"/>
    <property type="match status" value="1"/>
</dbReference>
<feature type="disulfide bond" evidence="7">
    <location>
        <begin position="66"/>
        <end position="92"/>
    </location>
</feature>
<dbReference type="InterPro" id="IPR001262">
    <property type="entry name" value="Hyperglycemic2"/>
</dbReference>